<dbReference type="OrthoDB" id="1352147at2"/>
<dbReference type="Pfam" id="PF05117">
    <property type="entry name" value="DUF695"/>
    <property type="match status" value="1"/>
</dbReference>
<keyword evidence="3" id="KW-1185">Reference proteome</keyword>
<dbReference type="InterPro" id="IPR016097">
    <property type="entry name" value="DUF695"/>
</dbReference>
<reference evidence="2 3" key="1">
    <citation type="submission" date="2018-07" db="EMBL/GenBank/DDBJ databases">
        <title>Genomic Encyclopedia of Type Strains, Phase III (KMG-III): the genomes of soil and plant-associated and newly described type strains.</title>
        <authorList>
            <person name="Whitman W."/>
        </authorList>
    </citation>
    <scope>NUCLEOTIDE SEQUENCE [LARGE SCALE GENOMIC DNA]</scope>
    <source>
        <strain evidence="2 3">CECT 7948</strain>
    </source>
</reference>
<evidence type="ECO:0000259" key="1">
    <source>
        <dbReference type="Pfam" id="PF05117"/>
    </source>
</evidence>
<feature type="domain" description="DUF695" evidence="1">
    <location>
        <begin position="26"/>
        <end position="156"/>
    </location>
</feature>
<evidence type="ECO:0000313" key="3">
    <source>
        <dbReference type="Proteomes" id="UP000256919"/>
    </source>
</evidence>
<gene>
    <name evidence="2" type="ORF">DFQ09_1128</name>
</gene>
<dbReference type="EMBL" id="QREI01000012">
    <property type="protein sequence ID" value="REE07661.1"/>
    <property type="molecule type" value="Genomic_DNA"/>
</dbReference>
<name>A0A3D9LJT5_9FLAO</name>
<comment type="caution">
    <text evidence="2">The sequence shown here is derived from an EMBL/GenBank/DDBJ whole genome shotgun (WGS) entry which is preliminary data.</text>
</comment>
<protein>
    <submittedName>
        <fullName evidence="2">Uncharacterized protein DUF695</fullName>
    </submittedName>
</protein>
<dbReference type="RefSeq" id="WP_115812963.1">
    <property type="nucleotide sequence ID" value="NZ_QREI01000012.1"/>
</dbReference>
<dbReference type="AlphaFoldDB" id="A0A3D9LJT5"/>
<organism evidence="2 3">
    <name type="scientific">Winogradskyella pacifica</name>
    <dbReference type="NCBI Taxonomy" id="664642"/>
    <lineage>
        <taxon>Bacteria</taxon>
        <taxon>Pseudomonadati</taxon>
        <taxon>Bacteroidota</taxon>
        <taxon>Flavobacteriia</taxon>
        <taxon>Flavobacteriales</taxon>
        <taxon>Flavobacteriaceae</taxon>
        <taxon>Winogradskyella</taxon>
    </lineage>
</organism>
<proteinExistence type="predicted"/>
<sequence length="157" mass="18107">MGFFDNLFRKKNESNSSELITEIPESWSVLTGENNGKPMFVRKNVACDKIAGNKNYSTNCGIAFKMLSPNADGLPDIEKEPELDNLEDDIFDFLESDLNSIVPITITTSGFREFVIYTKDLAEFNVRLEKLKNKYPKYELTTYNKTDQNWNTYKSFK</sequence>
<dbReference type="Proteomes" id="UP000256919">
    <property type="component" value="Unassembled WGS sequence"/>
</dbReference>
<accession>A0A3D9LJT5</accession>
<evidence type="ECO:0000313" key="2">
    <source>
        <dbReference type="EMBL" id="REE07661.1"/>
    </source>
</evidence>